<accession>A0A1M5LE40</accession>
<organism evidence="2 3">
    <name type="scientific">Asaccharospora irregularis DSM 2635</name>
    <dbReference type="NCBI Taxonomy" id="1121321"/>
    <lineage>
        <taxon>Bacteria</taxon>
        <taxon>Bacillati</taxon>
        <taxon>Bacillota</taxon>
        <taxon>Clostridia</taxon>
        <taxon>Peptostreptococcales</taxon>
        <taxon>Peptostreptococcaceae</taxon>
        <taxon>Asaccharospora</taxon>
    </lineage>
</organism>
<evidence type="ECO:0000313" key="3">
    <source>
        <dbReference type="Proteomes" id="UP000243255"/>
    </source>
</evidence>
<keyword evidence="3" id="KW-1185">Reference proteome</keyword>
<keyword evidence="2" id="KW-0966">Cell projection</keyword>
<dbReference type="GO" id="GO:0035438">
    <property type="term" value="F:cyclic-di-GMP binding"/>
    <property type="evidence" value="ECO:0007669"/>
    <property type="project" value="InterPro"/>
</dbReference>
<dbReference type="SUPFAM" id="SSF141371">
    <property type="entry name" value="PilZ domain-like"/>
    <property type="match status" value="1"/>
</dbReference>
<protein>
    <submittedName>
        <fullName evidence="2">C-di-GMP-binding flagellar brake protein YcgR, contains PilZNR and PilZ domains</fullName>
    </submittedName>
</protein>
<dbReference type="OrthoDB" id="9783080at2"/>
<dbReference type="Gene3D" id="2.40.10.220">
    <property type="entry name" value="predicted glycosyltransferase like domains"/>
    <property type="match status" value="1"/>
</dbReference>
<keyword evidence="2" id="KW-0282">Flagellum</keyword>
<dbReference type="InterPro" id="IPR009875">
    <property type="entry name" value="PilZ_domain"/>
</dbReference>
<evidence type="ECO:0000259" key="1">
    <source>
        <dbReference type="Pfam" id="PF07238"/>
    </source>
</evidence>
<feature type="domain" description="PilZ" evidence="1">
    <location>
        <begin position="114"/>
        <end position="216"/>
    </location>
</feature>
<dbReference type="Proteomes" id="UP000243255">
    <property type="component" value="Unassembled WGS sequence"/>
</dbReference>
<keyword evidence="2" id="KW-0969">Cilium</keyword>
<proteinExistence type="predicted"/>
<dbReference type="RefSeq" id="WP_073124200.1">
    <property type="nucleotide sequence ID" value="NZ_BAABCH010000006.1"/>
</dbReference>
<gene>
    <name evidence="2" type="ORF">SAMN04488530_10480</name>
</gene>
<name>A0A1M5LE40_9FIRM</name>
<reference evidence="3" key="1">
    <citation type="submission" date="2016-11" db="EMBL/GenBank/DDBJ databases">
        <authorList>
            <person name="Varghese N."/>
            <person name="Submissions S."/>
        </authorList>
    </citation>
    <scope>NUCLEOTIDE SEQUENCE [LARGE SCALE GENOMIC DNA]</scope>
    <source>
        <strain evidence="3">DSM 2635</strain>
    </source>
</reference>
<dbReference type="EMBL" id="FQWX01000004">
    <property type="protein sequence ID" value="SHG62623.1"/>
    <property type="molecule type" value="Genomic_DNA"/>
</dbReference>
<dbReference type="AlphaFoldDB" id="A0A1M5LE40"/>
<evidence type="ECO:0000313" key="2">
    <source>
        <dbReference type="EMBL" id="SHG62623.1"/>
    </source>
</evidence>
<dbReference type="STRING" id="1121321.SAMN04488530_10480"/>
<dbReference type="Pfam" id="PF07238">
    <property type="entry name" value="PilZ"/>
    <property type="match status" value="1"/>
</dbReference>
<sequence>MFNLLNRKSIKSIERSIDKYNEVLVDDINLKMRIRCRNKIYTTDVEFFDNREVVFRCPIDRHDIIRFNNKSIVKVDFVSYSGLYITELLITEKIMKDDVLYYRGEINSPIEKRQRRKDYRLPITLDLSYTLLPREYSQYSGSTLDISSNGMLMETYENIYQTKKLKINIDIDGKKYTIKGTVLRKRNNFSNGTYLYNIKFDDLSSRNKSEIARFIFDTKRALVKN</sequence>